<comment type="caution">
    <text evidence="1">The sequence shown here is derived from an EMBL/GenBank/DDBJ whole genome shotgun (WGS) entry which is preliminary data.</text>
</comment>
<evidence type="ECO:0000313" key="2">
    <source>
        <dbReference type="Proteomes" id="UP000249828"/>
    </source>
</evidence>
<dbReference type="EMBL" id="PIEU01000111">
    <property type="protein sequence ID" value="PZL70931.1"/>
    <property type="molecule type" value="Genomic_DNA"/>
</dbReference>
<name>A0A2W3YTI4_9ENTE</name>
<dbReference type="RefSeq" id="WP_111248574.1">
    <property type="nucleotide sequence ID" value="NZ_PIEU01000111.1"/>
</dbReference>
<dbReference type="Proteomes" id="UP000249828">
    <property type="component" value="Unassembled WGS sequence"/>
</dbReference>
<accession>A0A2W3YTI4</accession>
<proteinExistence type="predicted"/>
<reference evidence="1 2" key="1">
    <citation type="submission" date="2017-11" db="EMBL/GenBank/DDBJ databases">
        <title>Draft genome sequence of Enterococcus plantarum TRW2 strain isolated from lettuce.</title>
        <authorList>
            <person name="Kim E.B."/>
            <person name="Marco M.L."/>
            <person name="Williams T.R."/>
            <person name="You I.H."/>
        </authorList>
    </citation>
    <scope>NUCLEOTIDE SEQUENCE [LARGE SCALE GENOMIC DNA]</scope>
    <source>
        <strain evidence="1 2">TRW2</strain>
    </source>
</reference>
<gene>
    <name evidence="1" type="ORF">CI088_13680</name>
</gene>
<sequence length="101" mass="12360">MKVVRFLDRLDNFANNRLYISYIRRFFNISKKDSLDIIEILVNLDIVEPRYKIQFSERFLPIEYDYMREIPSTIFDEELHEDIPIDFNKNVFVFFKVIANE</sequence>
<evidence type="ECO:0000313" key="1">
    <source>
        <dbReference type="EMBL" id="PZL70931.1"/>
    </source>
</evidence>
<protein>
    <submittedName>
        <fullName evidence="1">Uncharacterized protein</fullName>
    </submittedName>
</protein>
<keyword evidence="2" id="KW-1185">Reference proteome</keyword>
<organism evidence="1 2">
    <name type="scientific">Enterococcus plantarum</name>
    <dbReference type="NCBI Taxonomy" id="1077675"/>
    <lineage>
        <taxon>Bacteria</taxon>
        <taxon>Bacillati</taxon>
        <taxon>Bacillota</taxon>
        <taxon>Bacilli</taxon>
        <taxon>Lactobacillales</taxon>
        <taxon>Enterococcaceae</taxon>
        <taxon>Enterococcus</taxon>
    </lineage>
</organism>
<dbReference type="AlphaFoldDB" id="A0A2W3YTI4"/>